<organism evidence="3 4">
    <name type="scientific">Nephila pilipes</name>
    <name type="common">Giant wood spider</name>
    <name type="synonym">Nephila maculata</name>
    <dbReference type="NCBI Taxonomy" id="299642"/>
    <lineage>
        <taxon>Eukaryota</taxon>
        <taxon>Metazoa</taxon>
        <taxon>Ecdysozoa</taxon>
        <taxon>Arthropoda</taxon>
        <taxon>Chelicerata</taxon>
        <taxon>Arachnida</taxon>
        <taxon>Araneae</taxon>
        <taxon>Araneomorphae</taxon>
        <taxon>Entelegynae</taxon>
        <taxon>Araneoidea</taxon>
        <taxon>Nephilidae</taxon>
        <taxon>Nephila</taxon>
    </lineage>
</organism>
<gene>
    <name evidence="3" type="primary">spop-b</name>
    <name evidence="3" type="ORF">NPIL_103471</name>
</gene>
<dbReference type="Gene3D" id="1.25.40.420">
    <property type="match status" value="1"/>
</dbReference>
<dbReference type="InterPro" id="IPR000210">
    <property type="entry name" value="BTB/POZ_dom"/>
</dbReference>
<sequence length="341" mass="38855">MSDSCKIADIPVWWKLLKSESEYDDRNKRYVSELILNSEWKISCTFTTSRTQDSLLTIHRRSGATEVQVTGYFNIYDRYNCCNAQPSFSYLMEPDRKSKLINLETSICEYFQLHGNVVFEKKIQQDTSDEVQVGSAKEQMSQSENSSPSSECFEPLRELSDDFARLLDQKTPSFADLQLKCESLTIPAHKIILSARSPVFSAMFSNEMKEAIDNEVHITDIDAPTLEAMLRYIYTGQTGSLSDVLAGDLLFAADKYQLEGLKKVTCNYLKSNVSVQNVLQLLVLGDNHAQDLKDFAMDFIRDECSEFSSLENTEEWKTLVEERPSLAIEALTLLVRSKDKK</sequence>
<evidence type="ECO:0000313" key="3">
    <source>
        <dbReference type="EMBL" id="GFT94796.1"/>
    </source>
</evidence>
<dbReference type="AlphaFoldDB" id="A0A8X6PXC5"/>
<dbReference type="FunFam" id="3.30.710.10:FF:000159">
    <property type="entry name" value="Speckle-type POZ protein B"/>
    <property type="match status" value="1"/>
</dbReference>
<feature type="compositionally biased region" description="Low complexity" evidence="1">
    <location>
        <begin position="138"/>
        <end position="151"/>
    </location>
</feature>
<keyword evidence="4" id="KW-1185">Reference proteome</keyword>
<dbReference type="Gene3D" id="3.30.710.10">
    <property type="entry name" value="Potassium Channel Kv1.1, Chain A"/>
    <property type="match status" value="1"/>
</dbReference>
<feature type="region of interest" description="Disordered" evidence="1">
    <location>
        <begin position="129"/>
        <end position="153"/>
    </location>
</feature>
<evidence type="ECO:0000313" key="4">
    <source>
        <dbReference type="Proteomes" id="UP000887013"/>
    </source>
</evidence>
<dbReference type="SUPFAM" id="SSF54695">
    <property type="entry name" value="POZ domain"/>
    <property type="match status" value="1"/>
</dbReference>
<evidence type="ECO:0000259" key="2">
    <source>
        <dbReference type="PROSITE" id="PS50097"/>
    </source>
</evidence>
<reference evidence="3" key="1">
    <citation type="submission" date="2020-08" db="EMBL/GenBank/DDBJ databases">
        <title>Multicomponent nature underlies the extraordinary mechanical properties of spider dragline silk.</title>
        <authorList>
            <person name="Kono N."/>
            <person name="Nakamura H."/>
            <person name="Mori M."/>
            <person name="Yoshida Y."/>
            <person name="Ohtoshi R."/>
            <person name="Malay A.D."/>
            <person name="Moran D.A.P."/>
            <person name="Tomita M."/>
            <person name="Numata K."/>
            <person name="Arakawa K."/>
        </authorList>
    </citation>
    <scope>NUCLEOTIDE SEQUENCE</scope>
</reference>
<dbReference type="InterPro" id="IPR011333">
    <property type="entry name" value="SKP1/BTB/POZ_sf"/>
</dbReference>
<evidence type="ECO:0000256" key="1">
    <source>
        <dbReference type="SAM" id="MobiDB-lite"/>
    </source>
</evidence>
<accession>A0A8X6PXC5</accession>
<dbReference type="Proteomes" id="UP000887013">
    <property type="component" value="Unassembled WGS sequence"/>
</dbReference>
<name>A0A8X6PXC5_NEPPI</name>
<comment type="caution">
    <text evidence="3">The sequence shown here is derived from an EMBL/GenBank/DDBJ whole genome shotgun (WGS) entry which is preliminary data.</text>
</comment>
<feature type="domain" description="BTB" evidence="2">
    <location>
        <begin position="175"/>
        <end position="237"/>
    </location>
</feature>
<dbReference type="OrthoDB" id="6437200at2759"/>
<dbReference type="EMBL" id="BMAW01025985">
    <property type="protein sequence ID" value="GFT94796.1"/>
    <property type="molecule type" value="Genomic_DNA"/>
</dbReference>
<protein>
    <submittedName>
        <fullName evidence="3">Speckle-type POZ protein B</fullName>
    </submittedName>
</protein>
<dbReference type="Pfam" id="PF00651">
    <property type="entry name" value="BTB"/>
    <property type="match status" value="1"/>
</dbReference>
<proteinExistence type="predicted"/>
<dbReference type="PANTHER" id="PTHR24413">
    <property type="entry name" value="SPECKLE-TYPE POZ PROTEIN"/>
    <property type="match status" value="1"/>
</dbReference>
<dbReference type="PROSITE" id="PS50097">
    <property type="entry name" value="BTB"/>
    <property type="match status" value="1"/>
</dbReference>
<dbReference type="SMART" id="SM00225">
    <property type="entry name" value="BTB"/>
    <property type="match status" value="1"/>
</dbReference>